<reference evidence="1" key="1">
    <citation type="journal article" date="2020" name="Fungal Divers.">
        <title>Resolving the Mortierellaceae phylogeny through synthesis of multi-gene phylogenetics and phylogenomics.</title>
        <authorList>
            <person name="Vandepol N."/>
            <person name="Liber J."/>
            <person name="Desiro A."/>
            <person name="Na H."/>
            <person name="Kennedy M."/>
            <person name="Barry K."/>
            <person name="Grigoriev I.V."/>
            <person name="Miller A.N."/>
            <person name="O'Donnell K."/>
            <person name="Stajich J.E."/>
            <person name="Bonito G."/>
        </authorList>
    </citation>
    <scope>NUCLEOTIDE SEQUENCE</scope>
    <source>
        <strain evidence="1">NRRL 6426</strain>
    </source>
</reference>
<proteinExistence type="predicted"/>
<organism evidence="1 2">
    <name type="scientific">Linnemannia schmuckeri</name>
    <dbReference type="NCBI Taxonomy" id="64567"/>
    <lineage>
        <taxon>Eukaryota</taxon>
        <taxon>Fungi</taxon>
        <taxon>Fungi incertae sedis</taxon>
        <taxon>Mucoromycota</taxon>
        <taxon>Mortierellomycotina</taxon>
        <taxon>Mortierellomycetes</taxon>
        <taxon>Mortierellales</taxon>
        <taxon>Mortierellaceae</taxon>
        <taxon>Linnemannia</taxon>
    </lineage>
</organism>
<name>A0A9P5S717_9FUNG</name>
<dbReference type="Proteomes" id="UP000748756">
    <property type="component" value="Unassembled WGS sequence"/>
</dbReference>
<comment type="caution">
    <text evidence="1">The sequence shown here is derived from an EMBL/GenBank/DDBJ whole genome shotgun (WGS) entry which is preliminary data.</text>
</comment>
<dbReference type="InterPro" id="IPR032675">
    <property type="entry name" value="LRR_dom_sf"/>
</dbReference>
<gene>
    <name evidence="1" type="ORF">BG015_011976</name>
</gene>
<sequence>MQLVISSPSKNALDLSEIRARVAFFLNRKDYLSCMRVSRDWFYDFAPPVWHTIDFAKDATAFSKVTPEILDKYGSFISEALNTSSAEHLQLLQHSKVDSLKTIKSQLVHSCMHHLMLSDTFRRSQGSLQSLEIQANPPNPDTPAEQRRHGQHFLLAMDAISSPVPLSPPGTGGLRILKLSYISITRETFSGFLKRCPGLQELNLHRVLLLNHRPSISLFTGSRLRHLVASLAQVWEVDPNDTSAPSLLVHFPLLEKWHMPSITKPSNTSLTAIRQEVSQRCPFLKDILFDKDSDTASYLFAKTFQGLKSCTLPALAISSTVLGIVTHRNSLTSVSVMKTTDAFVHFASTLQWLYMIPKLCQHLQVLDLGSFYWNIDEVEGTEWACTGLQELRVGFYGLDAPQDIDGCLKKLCITRRSGGAVVIRPLEMNTIITRVIQHLLQFKELRTVCLGTKDYYLPHSSA</sequence>
<dbReference type="Gene3D" id="3.80.10.10">
    <property type="entry name" value="Ribonuclease Inhibitor"/>
    <property type="match status" value="1"/>
</dbReference>
<protein>
    <recommendedName>
        <fullName evidence="3">F-box domain-containing protein</fullName>
    </recommendedName>
</protein>
<evidence type="ECO:0008006" key="3">
    <source>
        <dbReference type="Google" id="ProtNLM"/>
    </source>
</evidence>
<dbReference type="AlphaFoldDB" id="A0A9P5S717"/>
<accession>A0A9P5S717</accession>
<dbReference type="OrthoDB" id="2437965at2759"/>
<evidence type="ECO:0000313" key="2">
    <source>
        <dbReference type="Proteomes" id="UP000748756"/>
    </source>
</evidence>
<dbReference type="SUPFAM" id="SSF52047">
    <property type="entry name" value="RNI-like"/>
    <property type="match status" value="1"/>
</dbReference>
<keyword evidence="2" id="KW-1185">Reference proteome</keyword>
<dbReference type="EMBL" id="JAAAUQ010000097">
    <property type="protein sequence ID" value="KAF9154794.1"/>
    <property type="molecule type" value="Genomic_DNA"/>
</dbReference>
<evidence type="ECO:0000313" key="1">
    <source>
        <dbReference type="EMBL" id="KAF9154794.1"/>
    </source>
</evidence>